<keyword evidence="4" id="KW-0456">Lyase</keyword>
<dbReference type="InterPro" id="IPR018141">
    <property type="entry name" value="Nitrile_hydratase_asu"/>
</dbReference>
<evidence type="ECO:0000256" key="6">
    <source>
        <dbReference type="PIRSR" id="PIRSR001426-1"/>
    </source>
</evidence>
<evidence type="ECO:0000256" key="4">
    <source>
        <dbReference type="ARBA" id="ARBA00023239"/>
    </source>
</evidence>
<reference evidence="8 9" key="1">
    <citation type="submission" date="2017-08" db="EMBL/GenBank/DDBJ databases">
        <title>Identification and genetic characteristics of simultaneous BTEX- and naphthalene-degrading Paraburkholderia sp. BN5 isolated from petroleum-contaminated soil.</title>
        <authorList>
            <person name="Lee Y."/>
            <person name="Jeon C.O."/>
        </authorList>
    </citation>
    <scope>NUCLEOTIDE SEQUENCE [LARGE SCALE GENOMIC DNA]</scope>
    <source>
        <strain evidence="8 9">BN5</strain>
    </source>
</reference>
<comment type="catalytic activity">
    <reaction evidence="5">
        <text>an aliphatic primary amide = an aliphatic nitrile + H2O</text>
        <dbReference type="Rhea" id="RHEA:12673"/>
        <dbReference type="ChEBI" id="CHEBI:15377"/>
        <dbReference type="ChEBI" id="CHEBI:65285"/>
        <dbReference type="ChEBI" id="CHEBI:80291"/>
        <dbReference type="EC" id="4.2.1.84"/>
    </reaction>
</comment>
<dbReference type="InterPro" id="IPR004232">
    <property type="entry name" value="CN_Hdrtase_a/SCN_Hdrlase_g"/>
</dbReference>
<dbReference type="PIRSF" id="PIRSF001426">
    <property type="entry name" value="NHase_alpha"/>
    <property type="match status" value="1"/>
</dbReference>
<dbReference type="SUPFAM" id="SSF56209">
    <property type="entry name" value="Nitrile hydratase alpha chain"/>
    <property type="match status" value="1"/>
</dbReference>
<dbReference type="Gene3D" id="3.90.330.10">
    <property type="entry name" value="Nitrile hydratase alpha /Thiocyanate hydrolase gamma"/>
    <property type="match status" value="1"/>
</dbReference>
<evidence type="ECO:0000259" key="7">
    <source>
        <dbReference type="Pfam" id="PF02979"/>
    </source>
</evidence>
<protein>
    <recommendedName>
        <fullName evidence="2">nitrile hydratase</fullName>
        <ecNumber evidence="2">4.2.1.84</ecNumber>
    </recommendedName>
</protein>
<dbReference type="AlphaFoldDB" id="A0A248VRR5"/>
<evidence type="ECO:0000313" key="9">
    <source>
        <dbReference type="Proteomes" id="UP000215158"/>
    </source>
</evidence>
<keyword evidence="9" id="KW-1185">Reference proteome</keyword>
<dbReference type="EMBL" id="CP022990">
    <property type="protein sequence ID" value="ASW01701.1"/>
    <property type="molecule type" value="Genomic_DNA"/>
</dbReference>
<dbReference type="EC" id="4.2.1.84" evidence="2"/>
<keyword evidence="3 6" id="KW-0479">Metal-binding</keyword>
<dbReference type="InterPro" id="IPR023900">
    <property type="entry name" value="CN_Hdrtase_asu/SCN_Hdrlase_gsu"/>
</dbReference>
<evidence type="ECO:0000313" key="8">
    <source>
        <dbReference type="EMBL" id="ASW01701.1"/>
    </source>
</evidence>
<evidence type="ECO:0000256" key="5">
    <source>
        <dbReference type="ARBA" id="ARBA00044877"/>
    </source>
</evidence>
<sequence length="207" mass="22550">MSNLFEYPEAREASSAAKVRALEALLIEKGVIGSDSVDTVLEHFETMAGPFNGAKIVAHAWVDPEYKQRLVEDTPKAIAELSLPLGMAGAEGEHMAAVANDADVHNLIICTLCSCYPWPVLGLPPYWYKDPVFRARGVREPRAVLQEFGVTVPASKQVKVWDSSAQIRWFVIPERPANTEHLSEDELAALVTPESMMGVALVAPPAA</sequence>
<evidence type="ECO:0000256" key="1">
    <source>
        <dbReference type="ARBA" id="ARBA00009363"/>
    </source>
</evidence>
<dbReference type="Proteomes" id="UP000215158">
    <property type="component" value="Chromosome 2"/>
</dbReference>
<feature type="binding site" evidence="6">
    <location>
        <position position="114"/>
    </location>
    <ligand>
        <name>Fe(3+)</name>
        <dbReference type="ChEBI" id="CHEBI:29034"/>
    </ligand>
</feature>
<organism evidence="8 9">
    <name type="scientific">Paraburkholderia aromaticivorans</name>
    <dbReference type="NCBI Taxonomy" id="2026199"/>
    <lineage>
        <taxon>Bacteria</taxon>
        <taxon>Pseudomonadati</taxon>
        <taxon>Pseudomonadota</taxon>
        <taxon>Betaproteobacteria</taxon>
        <taxon>Burkholderiales</taxon>
        <taxon>Burkholderiaceae</taxon>
        <taxon>Paraburkholderia</taxon>
    </lineage>
</organism>
<evidence type="ECO:0000256" key="2">
    <source>
        <dbReference type="ARBA" id="ARBA00013079"/>
    </source>
</evidence>
<gene>
    <name evidence="8" type="primary">nthA</name>
    <name evidence="8" type="ORF">CJU94_26475</name>
</gene>
<dbReference type="GO" id="GO:0046914">
    <property type="term" value="F:transition metal ion binding"/>
    <property type="evidence" value="ECO:0007669"/>
    <property type="project" value="InterPro"/>
</dbReference>
<dbReference type="KEGG" id="parb:CJU94_26475"/>
<name>A0A248VRR5_9BURK</name>
<keyword evidence="6" id="KW-0408">Iron</keyword>
<dbReference type="RefSeq" id="WP_095421594.1">
    <property type="nucleotide sequence ID" value="NZ_CP022990.1"/>
</dbReference>
<feature type="binding site" evidence="6">
    <location>
        <position position="115"/>
    </location>
    <ligand>
        <name>Fe(3+)</name>
        <dbReference type="ChEBI" id="CHEBI:29034"/>
    </ligand>
</feature>
<proteinExistence type="inferred from homology"/>
<feature type="binding site" evidence="6">
    <location>
        <position position="113"/>
    </location>
    <ligand>
        <name>Fe(3+)</name>
        <dbReference type="ChEBI" id="CHEBI:29034"/>
    </ligand>
</feature>
<dbReference type="InterPro" id="IPR036648">
    <property type="entry name" value="CN_Hdrase_a/SCN_Hdrase_g_sf"/>
</dbReference>
<comment type="similarity">
    <text evidence="1">Belongs to the nitrile hydratase subunit alpha family.</text>
</comment>
<dbReference type="NCBIfam" id="TIGR01323">
    <property type="entry name" value="nitrile_alph"/>
    <property type="match status" value="1"/>
</dbReference>
<evidence type="ECO:0000256" key="3">
    <source>
        <dbReference type="ARBA" id="ARBA00022723"/>
    </source>
</evidence>
<dbReference type="Pfam" id="PF02979">
    <property type="entry name" value="NHase_alpha"/>
    <property type="match status" value="1"/>
</dbReference>
<accession>A0A248VRR5</accession>
<dbReference type="GO" id="GO:0018822">
    <property type="term" value="F:nitrile hydratase activity"/>
    <property type="evidence" value="ECO:0007669"/>
    <property type="project" value="UniProtKB-EC"/>
</dbReference>
<feature type="binding site" evidence="6">
    <location>
        <position position="110"/>
    </location>
    <ligand>
        <name>Fe(3+)</name>
        <dbReference type="ChEBI" id="CHEBI:29034"/>
    </ligand>
</feature>
<feature type="domain" description="Nitrile hydratase alpha/Thiocyanate hydrolase gamma" evidence="7">
    <location>
        <begin position="15"/>
        <end position="200"/>
    </location>
</feature>
<dbReference type="OrthoDB" id="528553at2"/>